<organism evidence="2 3">
    <name type="scientific">Paramarasmius palmivorus</name>
    <dbReference type="NCBI Taxonomy" id="297713"/>
    <lineage>
        <taxon>Eukaryota</taxon>
        <taxon>Fungi</taxon>
        <taxon>Dikarya</taxon>
        <taxon>Basidiomycota</taxon>
        <taxon>Agaricomycotina</taxon>
        <taxon>Agaricomycetes</taxon>
        <taxon>Agaricomycetidae</taxon>
        <taxon>Agaricales</taxon>
        <taxon>Marasmiineae</taxon>
        <taxon>Marasmiaceae</taxon>
        <taxon>Paramarasmius</taxon>
    </lineage>
</organism>
<reference evidence="2 3" key="1">
    <citation type="submission" date="2024-01" db="EMBL/GenBank/DDBJ databases">
        <title>A draft genome for a cacao thread blight-causing isolate of Paramarasmius palmivorus.</title>
        <authorList>
            <person name="Baruah I.K."/>
            <person name="Bukari Y."/>
            <person name="Amoako-Attah I."/>
            <person name="Meinhardt L.W."/>
            <person name="Bailey B.A."/>
            <person name="Cohen S.P."/>
        </authorList>
    </citation>
    <scope>NUCLEOTIDE SEQUENCE [LARGE SCALE GENOMIC DNA]</scope>
    <source>
        <strain evidence="2 3">GH-12</strain>
    </source>
</reference>
<dbReference type="Proteomes" id="UP001383192">
    <property type="component" value="Unassembled WGS sequence"/>
</dbReference>
<proteinExistence type="predicted"/>
<dbReference type="InterPro" id="IPR011990">
    <property type="entry name" value="TPR-like_helical_dom_sf"/>
</dbReference>
<feature type="compositionally biased region" description="Polar residues" evidence="1">
    <location>
        <begin position="658"/>
        <end position="676"/>
    </location>
</feature>
<evidence type="ECO:0000256" key="1">
    <source>
        <dbReference type="SAM" id="MobiDB-lite"/>
    </source>
</evidence>
<dbReference type="SUPFAM" id="SSF52047">
    <property type="entry name" value="RNI-like"/>
    <property type="match status" value="1"/>
</dbReference>
<dbReference type="Gene3D" id="1.25.40.10">
    <property type="entry name" value="Tetratricopeptide repeat domain"/>
    <property type="match status" value="1"/>
</dbReference>
<feature type="region of interest" description="Disordered" evidence="1">
    <location>
        <begin position="628"/>
        <end position="676"/>
    </location>
</feature>
<name>A0AAW0CMV3_9AGAR</name>
<accession>A0AAW0CMV3</accession>
<feature type="region of interest" description="Disordered" evidence="1">
    <location>
        <begin position="716"/>
        <end position="735"/>
    </location>
</feature>
<dbReference type="EMBL" id="JAYKXP010000037">
    <property type="protein sequence ID" value="KAK7040268.1"/>
    <property type="molecule type" value="Genomic_DNA"/>
</dbReference>
<dbReference type="Gene3D" id="3.80.10.10">
    <property type="entry name" value="Ribonuclease Inhibitor"/>
    <property type="match status" value="1"/>
</dbReference>
<dbReference type="AlphaFoldDB" id="A0AAW0CMV3"/>
<gene>
    <name evidence="2" type="ORF">VNI00_009735</name>
</gene>
<protein>
    <submittedName>
        <fullName evidence="2">Uncharacterized protein</fullName>
    </submittedName>
</protein>
<keyword evidence="3" id="KW-1185">Reference proteome</keyword>
<sequence length="772" mass="84309">MNVFNPNIVDASLRDVALCLSDNQKADLLLYAMKTLSYEGRSRIVFENAIQSILQMTTLSPENTAKARILRARARLSAGSLFGAQEDLHAALVADPDNPEAQALLHQRSVNVEKEKLYHDRVTYHTLVACRLKLLAPQPPIIPRSRFSPEIWREIATFLPRRDLKTLLLVPNPVSRVASQLLFRQLDLHFSALSLDEEEDSWAGRDLDRERHAQRSADILARIITDSVFASMVRTLRVFSFRMDGDAAIGFQIGVLSNALPKLINLQNVHITAPIEGALSLIRILEFTHHKLRGFSLKVLDGALDLSSLNFSRLAHFSYETNYASPASSAPPTNPSTGTGAATPATAAPSTTLFISQNNIHLRKLSLQTPSSGFPPTDALALRNLTHLSFTGCVPANVPNLLPDILTHGRQIESLSLTILVDCALSTHFRAMPTALPFLRHFALTIGGGVSRRLNDRDLFPSIAEFLRNRRELRTLTLTAPCTTGGANSGTETIQRLTGFDSGVWGVLPTLTELKALTISWPRDLAPGLGCWLVPRSVKALVFDAIGGNMVADREPLAFLNQLRTGMPSTLIYIGLMDFPLRSPAQIVEQGFPMVKLLRLENTYWTVKSNLGGQRDVLESSPIMRSLSAPNSSAIPGSAAQQAATSSAPTTRPILPSRSLSHTHTPGYSHTSTTYHPSPLSAAAAASTLVAPAGSRPILPSRKSSSDVRVSVSLMTSTVAPQPSRNPHPPVSSTVELEQWPRRRAVFHASEWFEWLDCAEGITQLAPGEFGQ</sequence>
<dbReference type="SUPFAM" id="SSF48452">
    <property type="entry name" value="TPR-like"/>
    <property type="match status" value="1"/>
</dbReference>
<comment type="caution">
    <text evidence="2">The sequence shown here is derived from an EMBL/GenBank/DDBJ whole genome shotgun (WGS) entry which is preliminary data.</text>
</comment>
<dbReference type="InterPro" id="IPR032675">
    <property type="entry name" value="LRR_dom_sf"/>
</dbReference>
<feature type="region of interest" description="Disordered" evidence="1">
    <location>
        <begin position="324"/>
        <end position="345"/>
    </location>
</feature>
<evidence type="ECO:0000313" key="2">
    <source>
        <dbReference type="EMBL" id="KAK7040268.1"/>
    </source>
</evidence>
<evidence type="ECO:0000313" key="3">
    <source>
        <dbReference type="Proteomes" id="UP001383192"/>
    </source>
</evidence>
<feature type="compositionally biased region" description="Low complexity" evidence="1">
    <location>
        <begin position="638"/>
        <end position="651"/>
    </location>
</feature>